<protein>
    <submittedName>
        <fullName evidence="1">Uncharacterized protein</fullName>
    </submittedName>
</protein>
<organism evidence="1 2">
    <name type="scientific">Cyclotella cryptica</name>
    <dbReference type="NCBI Taxonomy" id="29204"/>
    <lineage>
        <taxon>Eukaryota</taxon>
        <taxon>Sar</taxon>
        <taxon>Stramenopiles</taxon>
        <taxon>Ochrophyta</taxon>
        <taxon>Bacillariophyta</taxon>
        <taxon>Coscinodiscophyceae</taxon>
        <taxon>Thalassiosirophycidae</taxon>
        <taxon>Stephanodiscales</taxon>
        <taxon>Stephanodiscaceae</taxon>
        <taxon>Cyclotella</taxon>
    </lineage>
</organism>
<proteinExistence type="predicted"/>
<accession>A0ABD3PX74</accession>
<evidence type="ECO:0000313" key="1">
    <source>
        <dbReference type="EMBL" id="KAL3792583.1"/>
    </source>
</evidence>
<keyword evidence="2" id="KW-1185">Reference proteome</keyword>
<evidence type="ECO:0000313" key="2">
    <source>
        <dbReference type="Proteomes" id="UP001516023"/>
    </source>
</evidence>
<dbReference type="EMBL" id="JABMIG020000100">
    <property type="protein sequence ID" value="KAL3792583.1"/>
    <property type="molecule type" value="Genomic_DNA"/>
</dbReference>
<gene>
    <name evidence="1" type="ORF">HJC23_005553</name>
</gene>
<dbReference type="AlphaFoldDB" id="A0ABD3PX74"/>
<reference evidence="1 2" key="1">
    <citation type="journal article" date="2020" name="G3 (Bethesda)">
        <title>Improved Reference Genome for Cyclotella cryptica CCMP332, a Model for Cell Wall Morphogenesis, Salinity Adaptation, and Lipid Production in Diatoms (Bacillariophyta).</title>
        <authorList>
            <person name="Roberts W.R."/>
            <person name="Downey K.M."/>
            <person name="Ruck E.C."/>
            <person name="Traller J.C."/>
            <person name="Alverson A.J."/>
        </authorList>
    </citation>
    <scope>NUCLEOTIDE SEQUENCE [LARGE SCALE GENOMIC DNA]</scope>
    <source>
        <strain evidence="1 2">CCMP332</strain>
    </source>
</reference>
<sequence length="107" mass="12371">MVQTSKMPTQQHWKALHQCILKSVDEKMNGRMSHHMNMLNDKKCNRTQQQTSALLSPFFEEVVVNRWKDSKALIIPLTCNDYPLADSILDVESRTPTSIRKVFRALA</sequence>
<dbReference type="Proteomes" id="UP001516023">
    <property type="component" value="Unassembled WGS sequence"/>
</dbReference>
<comment type="caution">
    <text evidence="1">The sequence shown here is derived from an EMBL/GenBank/DDBJ whole genome shotgun (WGS) entry which is preliminary data.</text>
</comment>
<name>A0ABD3PX74_9STRA</name>